<feature type="region of interest" description="Disordered" evidence="6">
    <location>
        <begin position="315"/>
        <end position="378"/>
    </location>
</feature>
<feature type="disulfide bond" evidence="5">
    <location>
        <begin position="86"/>
        <end position="113"/>
    </location>
</feature>
<feature type="domain" description="Sushi" evidence="7">
    <location>
        <begin position="49"/>
        <end position="115"/>
    </location>
</feature>
<accession>A0A8J6DE03</accession>
<dbReference type="OrthoDB" id="8961654at2759"/>
<dbReference type="InterPro" id="IPR035976">
    <property type="entry name" value="Sushi/SCR/CCP_sf"/>
</dbReference>
<dbReference type="SUPFAM" id="SSF57535">
    <property type="entry name" value="Complement control module/SCR domain"/>
    <property type="match status" value="1"/>
</dbReference>
<evidence type="ECO:0000256" key="4">
    <source>
        <dbReference type="ARBA" id="ARBA00023157"/>
    </source>
</evidence>
<keyword evidence="9" id="KW-1185">Reference proteome</keyword>
<name>A0A8J6DE03_GALPY</name>
<dbReference type="CDD" id="cd00033">
    <property type="entry name" value="CCP"/>
    <property type="match status" value="1"/>
</dbReference>
<keyword evidence="1 5" id="KW-0768">Sushi</keyword>
<evidence type="ECO:0000256" key="2">
    <source>
        <dbReference type="ARBA" id="ARBA00022729"/>
    </source>
</evidence>
<dbReference type="Proteomes" id="UP000700334">
    <property type="component" value="Unassembled WGS sequence"/>
</dbReference>
<evidence type="ECO:0000313" key="8">
    <source>
        <dbReference type="EMBL" id="KAG8504410.1"/>
    </source>
</evidence>
<protein>
    <submittedName>
        <fullName evidence="8">C4b-binding protein alpha chain</fullName>
    </submittedName>
</protein>
<feature type="compositionally biased region" description="Low complexity" evidence="6">
    <location>
        <begin position="253"/>
        <end position="262"/>
    </location>
</feature>
<evidence type="ECO:0000256" key="3">
    <source>
        <dbReference type="ARBA" id="ARBA00022737"/>
    </source>
</evidence>
<dbReference type="Gene3D" id="2.10.70.10">
    <property type="entry name" value="Complement Module, domain 1"/>
    <property type="match status" value="1"/>
</dbReference>
<dbReference type="SMART" id="SM00032">
    <property type="entry name" value="CCP"/>
    <property type="match status" value="1"/>
</dbReference>
<reference evidence="8" key="1">
    <citation type="journal article" date="2021" name="Evol. Appl.">
        <title>The genome of the Pyrenean desman and the effects of bottlenecks and inbreeding on the genomic landscape of an endangered species.</title>
        <authorList>
            <person name="Escoda L."/>
            <person name="Castresana J."/>
        </authorList>
    </citation>
    <scope>NUCLEOTIDE SEQUENCE</scope>
    <source>
        <strain evidence="8">IBE-C5619</strain>
    </source>
</reference>
<dbReference type="AlphaFoldDB" id="A0A8J6DE03"/>
<evidence type="ECO:0000256" key="6">
    <source>
        <dbReference type="SAM" id="MobiDB-lite"/>
    </source>
</evidence>
<feature type="region of interest" description="Disordered" evidence="6">
    <location>
        <begin position="237"/>
        <end position="273"/>
    </location>
</feature>
<feature type="region of interest" description="Disordered" evidence="6">
    <location>
        <begin position="24"/>
        <end position="59"/>
    </location>
</feature>
<gene>
    <name evidence="8" type="ORF">J0S82_018798</name>
</gene>
<dbReference type="Pfam" id="PF00084">
    <property type="entry name" value="Sushi"/>
    <property type="match status" value="1"/>
</dbReference>
<keyword evidence="2" id="KW-0732">Signal</keyword>
<comment type="caution">
    <text evidence="8">The sequence shown here is derived from an EMBL/GenBank/DDBJ whole genome shotgun (WGS) entry which is preliminary data.</text>
</comment>
<proteinExistence type="predicted"/>
<organism evidence="8 9">
    <name type="scientific">Galemys pyrenaicus</name>
    <name type="common">Iberian desman</name>
    <name type="synonym">Pyrenean desman</name>
    <dbReference type="NCBI Taxonomy" id="202257"/>
    <lineage>
        <taxon>Eukaryota</taxon>
        <taxon>Metazoa</taxon>
        <taxon>Chordata</taxon>
        <taxon>Craniata</taxon>
        <taxon>Vertebrata</taxon>
        <taxon>Euteleostomi</taxon>
        <taxon>Mammalia</taxon>
        <taxon>Eutheria</taxon>
        <taxon>Laurasiatheria</taxon>
        <taxon>Eulipotyphla</taxon>
        <taxon>Talpidae</taxon>
        <taxon>Galemys</taxon>
    </lineage>
</organism>
<evidence type="ECO:0000256" key="1">
    <source>
        <dbReference type="ARBA" id="ARBA00022659"/>
    </source>
</evidence>
<dbReference type="PROSITE" id="PS50923">
    <property type="entry name" value="SUSHI"/>
    <property type="match status" value="1"/>
</dbReference>
<evidence type="ECO:0000259" key="7">
    <source>
        <dbReference type="PROSITE" id="PS50923"/>
    </source>
</evidence>
<sequence length="378" mass="39836">MGAAPRSLLCPGAAALQLCPGARSAEPQAGRPRDHGCHQRSFQAQGTGSLCPSPGAAWGSRPEVEHGRLSVVKEQYLEPEEVKVQCDCSYHMVGPAHIACSENGTWSPEPPTCAWVSAPPGARPAWKRRLPRTDARVPLRPCRLRATPSRTSLRSGPSRSVLEIAMGCDEVVAAGSCCSASQTRRTCGWPWRCKLSLEIEQLDKVVDWAASAARPCQPGRPSPGLSLSSPSSGPLLPFSLFPAGPPRDLQVRGPHAAAATAHGPGGFPRHRVPDARRPVRAAAPAPCGPCAARLLRLPPRPAAFPCAQASQLLLPTPPPQQLSRPLSTPRAARAAVSLQGPDARDAQPWRSPRPPVAESAAGQAVSGNNGPDQTQQRG</sequence>
<dbReference type="FunFam" id="2.10.70.10:FF:000014">
    <property type="entry name" value="Membrane cofactor protein"/>
    <property type="match status" value="1"/>
</dbReference>
<comment type="caution">
    <text evidence="5">Lacks conserved residue(s) required for the propagation of feature annotation.</text>
</comment>
<keyword evidence="3" id="KW-0677">Repeat</keyword>
<evidence type="ECO:0000313" key="9">
    <source>
        <dbReference type="Proteomes" id="UP000700334"/>
    </source>
</evidence>
<evidence type="ECO:0000256" key="5">
    <source>
        <dbReference type="PROSITE-ProRule" id="PRU00302"/>
    </source>
</evidence>
<dbReference type="InterPro" id="IPR000436">
    <property type="entry name" value="Sushi_SCR_CCP_dom"/>
</dbReference>
<feature type="compositionally biased region" description="Polar residues" evidence="6">
    <location>
        <begin position="365"/>
        <end position="378"/>
    </location>
</feature>
<feature type="compositionally biased region" description="Polar residues" evidence="6">
    <location>
        <begin position="40"/>
        <end position="50"/>
    </location>
</feature>
<dbReference type="EMBL" id="JAGFMF010012293">
    <property type="protein sequence ID" value="KAG8504410.1"/>
    <property type="molecule type" value="Genomic_DNA"/>
</dbReference>
<keyword evidence="4 5" id="KW-1015">Disulfide bond</keyword>